<dbReference type="SUPFAM" id="SSF51445">
    <property type="entry name" value="(Trans)glycosidases"/>
    <property type="match status" value="1"/>
</dbReference>
<dbReference type="InterPro" id="IPR025275">
    <property type="entry name" value="DUF4015"/>
</dbReference>
<evidence type="ECO:0000313" key="3">
    <source>
        <dbReference type="Proteomes" id="UP000630660"/>
    </source>
</evidence>
<feature type="domain" description="DUF4015" evidence="1">
    <location>
        <begin position="1"/>
        <end position="227"/>
    </location>
</feature>
<dbReference type="Pfam" id="PF13200">
    <property type="entry name" value="DUF4015"/>
    <property type="match status" value="1"/>
</dbReference>
<accession>A0A9D5K9F0</accession>
<dbReference type="AlphaFoldDB" id="A0A9D5K9F0"/>
<evidence type="ECO:0000259" key="1">
    <source>
        <dbReference type="Pfam" id="PF13200"/>
    </source>
</evidence>
<gene>
    <name evidence="2" type="ORF">GF359_06810</name>
</gene>
<dbReference type="Proteomes" id="UP000630660">
    <property type="component" value="Unassembled WGS sequence"/>
</dbReference>
<reference evidence="2" key="1">
    <citation type="submission" date="2019-11" db="EMBL/GenBank/DDBJ databases">
        <title>Microbial mats filling the niche in hypersaline microbial mats.</title>
        <authorList>
            <person name="Wong H.L."/>
            <person name="Macleod F.I."/>
            <person name="White R.A. III"/>
            <person name="Burns B.P."/>
        </authorList>
    </citation>
    <scope>NUCLEOTIDE SEQUENCE</scope>
    <source>
        <strain evidence="2">Bin_327</strain>
    </source>
</reference>
<comment type="caution">
    <text evidence="2">The sequence shown here is derived from an EMBL/GenBank/DDBJ whole genome shotgun (WGS) entry which is preliminary data.</text>
</comment>
<organism evidence="2 3">
    <name type="scientific">candidate division WOR-3 bacterium</name>
    <dbReference type="NCBI Taxonomy" id="2052148"/>
    <lineage>
        <taxon>Bacteria</taxon>
        <taxon>Bacteria division WOR-3</taxon>
    </lineage>
</organism>
<feature type="non-terminal residue" evidence="2">
    <location>
        <position position="1"/>
    </location>
</feature>
<dbReference type="InterPro" id="IPR017853">
    <property type="entry name" value="GH"/>
</dbReference>
<evidence type="ECO:0000313" key="2">
    <source>
        <dbReference type="EMBL" id="MBD3364908.1"/>
    </source>
</evidence>
<sequence>IRVIARMVCFKDEMVADESDWAVYRSGGGIWADAGGATWLNAFDEDTWYYLASIARELVDFGFDEIQLDYVRFPTDGDVLSCVFYGTKGRIKEEAIEGFLKVMRDSVTVPLSVDVFGYAAWRTLKLEGQELSRISPHVDYICPMLYPSHFSPMFLKGWKNREYWVYSRSVHSAFNLMGEDKADIVTYVQGFSWNAPGYGPDYIFDQMMASLNAGAAGFFIWNASGNYLPAFSALSRGGSSLREIDVQTTRDTHMRSIPPPELDELPPLPHIRTRCLYSILPIRPDDNLSDIHREQ</sequence>
<dbReference type="EMBL" id="WJKJ01000229">
    <property type="protein sequence ID" value="MBD3364908.1"/>
    <property type="molecule type" value="Genomic_DNA"/>
</dbReference>
<name>A0A9D5K9F0_UNCW3</name>
<proteinExistence type="predicted"/>
<protein>
    <recommendedName>
        <fullName evidence="1">DUF4015 domain-containing protein</fullName>
    </recommendedName>
</protein>